<evidence type="ECO:0000313" key="3">
    <source>
        <dbReference type="Proteomes" id="UP000271098"/>
    </source>
</evidence>
<dbReference type="InterPro" id="IPR036457">
    <property type="entry name" value="PPM-type-like_dom_sf"/>
</dbReference>
<sequence>MVVRIQGELRVNGVLNLTRDIDGRPMISPEPDIISFELDNSEYLLLLACDGVWDSLTEREVFSHVAEFVRANPPESENRLIFFLETLPPFRTCFLLARHSLKFHIY</sequence>
<evidence type="ECO:0000313" key="2">
    <source>
        <dbReference type="EMBL" id="VDK69184.1"/>
    </source>
</evidence>
<dbReference type="EMBL" id="UYRT01029169">
    <property type="protein sequence ID" value="VDK69184.1"/>
    <property type="molecule type" value="Genomic_DNA"/>
</dbReference>
<dbReference type="OrthoDB" id="10264738at2759"/>
<gene>
    <name evidence="2" type="ORF">GPUH_LOCUS9190</name>
</gene>
<feature type="domain" description="PPM-type phosphatase" evidence="1">
    <location>
        <begin position="1"/>
        <end position="106"/>
    </location>
</feature>
<keyword evidence="3" id="KW-1185">Reference proteome</keyword>
<name>A0A183DKF1_9BILA</name>
<proteinExistence type="predicted"/>
<dbReference type="Proteomes" id="UP000271098">
    <property type="component" value="Unassembled WGS sequence"/>
</dbReference>
<protein>
    <submittedName>
        <fullName evidence="4">PPM-type phosphatase domain-containing protein</fullName>
    </submittedName>
</protein>
<dbReference type="AlphaFoldDB" id="A0A183DKF1"/>
<reference evidence="4" key="1">
    <citation type="submission" date="2016-06" db="UniProtKB">
        <authorList>
            <consortium name="WormBaseParasite"/>
        </authorList>
    </citation>
    <scope>IDENTIFICATION</scope>
</reference>
<reference evidence="2 3" key="2">
    <citation type="submission" date="2018-11" db="EMBL/GenBank/DDBJ databases">
        <authorList>
            <consortium name="Pathogen Informatics"/>
        </authorList>
    </citation>
    <scope>NUCLEOTIDE SEQUENCE [LARGE SCALE GENOMIC DNA]</scope>
</reference>
<evidence type="ECO:0000313" key="4">
    <source>
        <dbReference type="WBParaSite" id="GPUH_0000920201-mRNA-1"/>
    </source>
</evidence>
<dbReference type="Pfam" id="PF00481">
    <property type="entry name" value="PP2C"/>
    <property type="match status" value="1"/>
</dbReference>
<dbReference type="SUPFAM" id="SSF81606">
    <property type="entry name" value="PP2C-like"/>
    <property type="match status" value="1"/>
</dbReference>
<organism evidence="4">
    <name type="scientific">Gongylonema pulchrum</name>
    <dbReference type="NCBI Taxonomy" id="637853"/>
    <lineage>
        <taxon>Eukaryota</taxon>
        <taxon>Metazoa</taxon>
        <taxon>Ecdysozoa</taxon>
        <taxon>Nematoda</taxon>
        <taxon>Chromadorea</taxon>
        <taxon>Rhabditida</taxon>
        <taxon>Spirurina</taxon>
        <taxon>Spiruromorpha</taxon>
        <taxon>Spiruroidea</taxon>
        <taxon>Gongylonematidae</taxon>
        <taxon>Gongylonema</taxon>
    </lineage>
</organism>
<accession>A0A183DKF1</accession>
<dbReference type="PROSITE" id="PS51746">
    <property type="entry name" value="PPM_2"/>
    <property type="match status" value="1"/>
</dbReference>
<evidence type="ECO:0000259" key="1">
    <source>
        <dbReference type="PROSITE" id="PS51746"/>
    </source>
</evidence>
<dbReference type="Gene3D" id="3.60.40.10">
    <property type="entry name" value="PPM-type phosphatase domain"/>
    <property type="match status" value="1"/>
</dbReference>
<dbReference type="InterPro" id="IPR001932">
    <property type="entry name" value="PPM-type_phosphatase-like_dom"/>
</dbReference>
<dbReference type="WBParaSite" id="GPUH_0000920201-mRNA-1">
    <property type="protein sequence ID" value="GPUH_0000920201-mRNA-1"/>
    <property type="gene ID" value="GPUH_0000920201"/>
</dbReference>